<organism evidence="4 5">
    <name type="scientific">Kineococcus xinjiangensis</name>
    <dbReference type="NCBI Taxonomy" id="512762"/>
    <lineage>
        <taxon>Bacteria</taxon>
        <taxon>Bacillati</taxon>
        <taxon>Actinomycetota</taxon>
        <taxon>Actinomycetes</taxon>
        <taxon>Kineosporiales</taxon>
        <taxon>Kineosporiaceae</taxon>
        <taxon>Kineococcus</taxon>
    </lineage>
</organism>
<dbReference type="GO" id="GO:0004497">
    <property type="term" value="F:monooxygenase activity"/>
    <property type="evidence" value="ECO:0007669"/>
    <property type="project" value="UniProtKB-KW"/>
</dbReference>
<evidence type="ECO:0000256" key="2">
    <source>
        <dbReference type="ARBA" id="ARBA00023033"/>
    </source>
</evidence>
<dbReference type="AlphaFoldDB" id="A0A2S6IH70"/>
<dbReference type="InterPro" id="IPR002938">
    <property type="entry name" value="FAD-bd"/>
</dbReference>
<dbReference type="InterPro" id="IPR050493">
    <property type="entry name" value="FAD-dep_Monooxygenase_BioMet"/>
</dbReference>
<dbReference type="PANTHER" id="PTHR13789:SF309">
    <property type="entry name" value="PUTATIVE (AFU_ORTHOLOGUE AFUA_6G14510)-RELATED"/>
    <property type="match status" value="1"/>
</dbReference>
<dbReference type="RefSeq" id="WP_158257257.1">
    <property type="nucleotide sequence ID" value="NZ_PTJD01000010.1"/>
</dbReference>
<dbReference type="PANTHER" id="PTHR13789">
    <property type="entry name" value="MONOOXYGENASE"/>
    <property type="match status" value="1"/>
</dbReference>
<name>A0A2S6IH70_9ACTN</name>
<accession>A0A2S6IH70</accession>
<dbReference type="EMBL" id="PTJD01000010">
    <property type="protein sequence ID" value="PPK93530.1"/>
    <property type="molecule type" value="Genomic_DNA"/>
</dbReference>
<dbReference type="Pfam" id="PF01494">
    <property type="entry name" value="FAD_binding_3"/>
    <property type="match status" value="1"/>
</dbReference>
<dbReference type="OrthoDB" id="4568714at2"/>
<protein>
    <submittedName>
        <fullName evidence="4">2-polyprenyl-6-methoxyphenol hydroxylase-like FAD-dependent oxidoreductase</fullName>
    </submittedName>
</protein>
<dbReference type="SUPFAM" id="SSF51905">
    <property type="entry name" value="FAD/NAD(P)-binding domain"/>
    <property type="match status" value="1"/>
</dbReference>
<dbReference type="InterPro" id="IPR036188">
    <property type="entry name" value="FAD/NAD-bd_sf"/>
</dbReference>
<gene>
    <name evidence="4" type="ORF">CLV92_110158</name>
</gene>
<dbReference type="PRINTS" id="PR00420">
    <property type="entry name" value="RNGMNOXGNASE"/>
</dbReference>
<sequence length="371" mass="38541">MARTAVVCGAGIGGLTAALALQREGWDVRVLERREEPLTGGTALTVSENALSVLDALGVGARARRLGAETGPFGLRRADGRWLTRPRGTTGLRCLRRDDLATLLAGALRPGTLQTAAAVTGIDPGTAGCRARVSTATTTVEADLVVGADGISSPARGLVAPGCDPRPAGYSAWRAVVTDLPEPVAAASETWGAGDRVGVVPLGHRSAYVYATAPTDPAHSPATDLAARFASWHAPVPDLLARLAGVPVHHAPVAALHRLPPRLHTGRLVLLGDAAHAMEPNLGQGACLAVEDAGVLARCTRLPAVADALAAYERARRPRTGALLALSRRLGRASLLRGRTAVAVRDRAMAAVPDALALRQVERIWAWRLPA</sequence>
<reference evidence="4 5" key="1">
    <citation type="submission" date="2018-02" db="EMBL/GenBank/DDBJ databases">
        <title>Genomic Encyclopedia of Archaeal and Bacterial Type Strains, Phase II (KMG-II): from individual species to whole genera.</title>
        <authorList>
            <person name="Goeker M."/>
        </authorList>
    </citation>
    <scope>NUCLEOTIDE SEQUENCE [LARGE SCALE GENOMIC DNA]</scope>
    <source>
        <strain evidence="4 5">DSM 22857</strain>
    </source>
</reference>
<evidence type="ECO:0000256" key="1">
    <source>
        <dbReference type="ARBA" id="ARBA00023002"/>
    </source>
</evidence>
<keyword evidence="5" id="KW-1185">Reference proteome</keyword>
<evidence type="ECO:0000313" key="4">
    <source>
        <dbReference type="EMBL" id="PPK93530.1"/>
    </source>
</evidence>
<keyword evidence="2" id="KW-0503">Monooxygenase</keyword>
<feature type="domain" description="FAD-binding" evidence="3">
    <location>
        <begin position="5"/>
        <end position="324"/>
    </location>
</feature>
<dbReference type="Proteomes" id="UP000239485">
    <property type="component" value="Unassembled WGS sequence"/>
</dbReference>
<proteinExistence type="predicted"/>
<dbReference type="GO" id="GO:0071949">
    <property type="term" value="F:FAD binding"/>
    <property type="evidence" value="ECO:0007669"/>
    <property type="project" value="InterPro"/>
</dbReference>
<evidence type="ECO:0000259" key="3">
    <source>
        <dbReference type="Pfam" id="PF01494"/>
    </source>
</evidence>
<dbReference type="Gene3D" id="3.50.50.60">
    <property type="entry name" value="FAD/NAD(P)-binding domain"/>
    <property type="match status" value="1"/>
</dbReference>
<evidence type="ECO:0000313" key="5">
    <source>
        <dbReference type="Proteomes" id="UP000239485"/>
    </source>
</evidence>
<comment type="caution">
    <text evidence="4">The sequence shown here is derived from an EMBL/GenBank/DDBJ whole genome shotgun (WGS) entry which is preliminary data.</text>
</comment>
<keyword evidence="1" id="KW-0560">Oxidoreductase</keyword>